<comment type="function">
    <text evidence="5">One of the primary rRNA binding proteins, this protein initially binds near the 5'-end of the 23S rRNA. It is important during the early stages of 50S assembly. It makes multiple contacts with different domains of the 23S rRNA in the assembled 50S subunit and ribosome.</text>
</comment>
<dbReference type="InterPro" id="IPR013005">
    <property type="entry name" value="Ribosomal_uL4-like"/>
</dbReference>
<evidence type="ECO:0000256" key="1">
    <source>
        <dbReference type="ARBA" id="ARBA00010528"/>
    </source>
</evidence>
<dbReference type="Pfam" id="PF00573">
    <property type="entry name" value="Ribosomal_L4"/>
    <property type="match status" value="1"/>
</dbReference>
<protein>
    <recommendedName>
        <fullName evidence="4 5">Large ribosomal subunit protein uL4</fullName>
    </recommendedName>
</protein>
<feature type="region of interest" description="Disordered" evidence="6">
    <location>
        <begin position="69"/>
        <end position="93"/>
    </location>
</feature>
<keyword evidence="3 5" id="KW-0687">Ribonucleoprotein</keyword>
<dbReference type="AlphaFoldDB" id="A0A450VGE5"/>
<accession>A0A450VGE5</accession>
<evidence type="ECO:0000313" key="7">
    <source>
        <dbReference type="EMBL" id="VFJ99603.1"/>
    </source>
</evidence>
<gene>
    <name evidence="5" type="primary">rplD</name>
    <name evidence="7" type="ORF">BECKH772A_GA0070896_101669</name>
    <name evidence="8" type="ORF">BECKH772B_GA0070898_101639</name>
    <name evidence="9" type="ORF">BECKH772C_GA0070978_1014910</name>
</gene>
<dbReference type="InterPro" id="IPR002136">
    <property type="entry name" value="Ribosomal_uL4"/>
</dbReference>
<comment type="similarity">
    <text evidence="1 5">Belongs to the universal ribosomal protein uL4 family.</text>
</comment>
<evidence type="ECO:0000256" key="6">
    <source>
        <dbReference type="SAM" id="MobiDB-lite"/>
    </source>
</evidence>
<dbReference type="EMBL" id="CAADFJ010000149">
    <property type="protein sequence ID" value="VFK03893.1"/>
    <property type="molecule type" value="Genomic_DNA"/>
</dbReference>
<name>A0A450VGE5_9GAMM</name>
<dbReference type="HAMAP" id="MF_01328_B">
    <property type="entry name" value="Ribosomal_uL4_B"/>
    <property type="match status" value="1"/>
</dbReference>
<evidence type="ECO:0000256" key="2">
    <source>
        <dbReference type="ARBA" id="ARBA00022980"/>
    </source>
</evidence>
<evidence type="ECO:0000313" key="9">
    <source>
        <dbReference type="EMBL" id="VFK03893.1"/>
    </source>
</evidence>
<proteinExistence type="inferred from homology"/>
<dbReference type="GO" id="GO:0005840">
    <property type="term" value="C:ribosome"/>
    <property type="evidence" value="ECO:0007669"/>
    <property type="project" value="UniProtKB-KW"/>
</dbReference>
<dbReference type="GO" id="GO:0003735">
    <property type="term" value="F:structural constituent of ribosome"/>
    <property type="evidence" value="ECO:0007669"/>
    <property type="project" value="InterPro"/>
</dbReference>
<dbReference type="EMBL" id="CAADFG010000166">
    <property type="protein sequence ID" value="VFJ99603.1"/>
    <property type="molecule type" value="Genomic_DNA"/>
</dbReference>
<evidence type="ECO:0000256" key="5">
    <source>
        <dbReference type="HAMAP-Rule" id="MF_01328"/>
    </source>
</evidence>
<dbReference type="Gene3D" id="3.40.1370.10">
    <property type="match status" value="1"/>
</dbReference>
<dbReference type="PANTHER" id="PTHR10746:SF6">
    <property type="entry name" value="LARGE RIBOSOMAL SUBUNIT PROTEIN UL4M"/>
    <property type="match status" value="1"/>
</dbReference>
<dbReference type="NCBIfam" id="TIGR03953">
    <property type="entry name" value="rplD_bact"/>
    <property type="match status" value="1"/>
</dbReference>
<dbReference type="InterPro" id="IPR023574">
    <property type="entry name" value="Ribosomal_uL4_dom_sf"/>
</dbReference>
<dbReference type="GO" id="GO:1990904">
    <property type="term" value="C:ribonucleoprotein complex"/>
    <property type="evidence" value="ECO:0007669"/>
    <property type="project" value="UniProtKB-KW"/>
</dbReference>
<keyword evidence="5" id="KW-0699">rRNA-binding</keyword>
<evidence type="ECO:0000256" key="3">
    <source>
        <dbReference type="ARBA" id="ARBA00023274"/>
    </source>
</evidence>
<sequence>MMELTVFMEGLSQVLIETANSAEECITQSVTQSIAVPDDIFSADFNEPLVHQAITAYLAAARAGTRWQKNRSDVRGGGAKPYRQKGTGRSRAGSIRGPLWRGGGVTFAARPKNYAQKINKKMYQGALRSIVSELIRQGCVMVVSDFSVLTVKTREIARRLQRLGLRNVLVITEQQDHNLELSVRNLRWADALSVGRLDPVSLIKYEKTLITVSGLRKLEERLR</sequence>
<keyword evidence="2 5" id="KW-0689">Ribosomal protein</keyword>
<dbReference type="EMBL" id="CAADFI010000163">
    <property type="protein sequence ID" value="VFJ99616.1"/>
    <property type="molecule type" value="Genomic_DNA"/>
</dbReference>
<comment type="subunit">
    <text evidence="5">Part of the 50S ribosomal subunit.</text>
</comment>
<dbReference type="GO" id="GO:0019843">
    <property type="term" value="F:rRNA binding"/>
    <property type="evidence" value="ECO:0007669"/>
    <property type="project" value="UniProtKB-UniRule"/>
</dbReference>
<dbReference type="SUPFAM" id="SSF52166">
    <property type="entry name" value="Ribosomal protein L4"/>
    <property type="match status" value="1"/>
</dbReference>
<evidence type="ECO:0000313" key="8">
    <source>
        <dbReference type="EMBL" id="VFJ99616.1"/>
    </source>
</evidence>
<keyword evidence="5" id="KW-0694">RNA-binding</keyword>
<reference evidence="9" key="1">
    <citation type="submission" date="2019-02" db="EMBL/GenBank/DDBJ databases">
        <authorList>
            <person name="Gruber-Vodicka R. H."/>
            <person name="Seah K. B. B."/>
        </authorList>
    </citation>
    <scope>NUCLEOTIDE SEQUENCE</scope>
    <source>
        <strain evidence="9">BECK_SA2B12</strain>
        <strain evidence="7">BECK_SA2B15</strain>
        <strain evidence="8">BECK_SA2B20</strain>
    </source>
</reference>
<comment type="function">
    <text evidence="5">Forms part of the polypeptide exit tunnel.</text>
</comment>
<evidence type="ECO:0000256" key="4">
    <source>
        <dbReference type="ARBA" id="ARBA00035244"/>
    </source>
</evidence>
<dbReference type="GO" id="GO:0006412">
    <property type="term" value="P:translation"/>
    <property type="evidence" value="ECO:0007669"/>
    <property type="project" value="UniProtKB-UniRule"/>
</dbReference>
<dbReference type="PANTHER" id="PTHR10746">
    <property type="entry name" value="50S RIBOSOMAL PROTEIN L4"/>
    <property type="match status" value="1"/>
</dbReference>
<organism evidence="9">
    <name type="scientific">Candidatus Kentrum eta</name>
    <dbReference type="NCBI Taxonomy" id="2126337"/>
    <lineage>
        <taxon>Bacteria</taxon>
        <taxon>Pseudomonadati</taxon>
        <taxon>Pseudomonadota</taxon>
        <taxon>Gammaproteobacteria</taxon>
        <taxon>Candidatus Kentrum</taxon>
    </lineage>
</organism>